<dbReference type="HOGENOM" id="CLU_1876248_0_0_1"/>
<evidence type="ECO:0000313" key="1">
    <source>
        <dbReference type="EMBL" id="KIK23601.1"/>
    </source>
</evidence>
<gene>
    <name evidence="1" type="ORF">PISMIDRAFT_449455</name>
</gene>
<sequence length="136" mass="14610">MLPCSNNGEGLPVETHTSCFLKDKVANCFTSTARTGRVFIELDADVDAVAGWLGSYGGENLPLGVCRVLGTFPCLRSHAVKPLRRTRGVCGRGGSESVIEVSQEILSPRRGFIIPGLLTSCGTLKYRQAALKSHEM</sequence>
<protein>
    <submittedName>
        <fullName evidence="1">Uncharacterized protein</fullName>
    </submittedName>
</protein>
<evidence type="ECO:0000313" key="2">
    <source>
        <dbReference type="Proteomes" id="UP000054018"/>
    </source>
</evidence>
<accession>A0A0C9Z3F1</accession>
<reference evidence="2" key="2">
    <citation type="submission" date="2015-01" db="EMBL/GenBank/DDBJ databases">
        <title>Evolutionary Origins and Diversification of the Mycorrhizal Mutualists.</title>
        <authorList>
            <consortium name="DOE Joint Genome Institute"/>
            <consortium name="Mycorrhizal Genomics Consortium"/>
            <person name="Kohler A."/>
            <person name="Kuo A."/>
            <person name="Nagy L.G."/>
            <person name="Floudas D."/>
            <person name="Copeland A."/>
            <person name="Barry K.W."/>
            <person name="Cichocki N."/>
            <person name="Veneault-Fourrey C."/>
            <person name="LaButti K."/>
            <person name="Lindquist E.A."/>
            <person name="Lipzen A."/>
            <person name="Lundell T."/>
            <person name="Morin E."/>
            <person name="Murat C."/>
            <person name="Riley R."/>
            <person name="Ohm R."/>
            <person name="Sun H."/>
            <person name="Tunlid A."/>
            <person name="Henrissat B."/>
            <person name="Grigoriev I.V."/>
            <person name="Hibbett D.S."/>
            <person name="Martin F."/>
        </authorList>
    </citation>
    <scope>NUCLEOTIDE SEQUENCE [LARGE SCALE GENOMIC DNA]</scope>
    <source>
        <strain evidence="2">441</strain>
    </source>
</reference>
<proteinExistence type="predicted"/>
<dbReference type="AlphaFoldDB" id="A0A0C9Z3F1"/>
<dbReference type="Proteomes" id="UP000054018">
    <property type="component" value="Unassembled WGS sequence"/>
</dbReference>
<reference evidence="1 2" key="1">
    <citation type="submission" date="2014-04" db="EMBL/GenBank/DDBJ databases">
        <authorList>
            <consortium name="DOE Joint Genome Institute"/>
            <person name="Kuo A."/>
            <person name="Kohler A."/>
            <person name="Costa M.D."/>
            <person name="Nagy L.G."/>
            <person name="Floudas D."/>
            <person name="Copeland A."/>
            <person name="Barry K.W."/>
            <person name="Cichocki N."/>
            <person name="Veneault-Fourrey C."/>
            <person name="LaButti K."/>
            <person name="Lindquist E.A."/>
            <person name="Lipzen A."/>
            <person name="Lundell T."/>
            <person name="Morin E."/>
            <person name="Murat C."/>
            <person name="Sun H."/>
            <person name="Tunlid A."/>
            <person name="Henrissat B."/>
            <person name="Grigoriev I.V."/>
            <person name="Hibbett D.S."/>
            <person name="Martin F."/>
            <person name="Nordberg H.P."/>
            <person name="Cantor M.N."/>
            <person name="Hua S.X."/>
        </authorList>
    </citation>
    <scope>NUCLEOTIDE SEQUENCE [LARGE SCALE GENOMIC DNA]</scope>
    <source>
        <strain evidence="1 2">441</strain>
    </source>
</reference>
<dbReference type="OrthoDB" id="3162524at2759"/>
<name>A0A0C9Z3F1_9AGAM</name>
<dbReference type="EMBL" id="KN833724">
    <property type="protein sequence ID" value="KIK23601.1"/>
    <property type="molecule type" value="Genomic_DNA"/>
</dbReference>
<organism evidence="1 2">
    <name type="scientific">Pisolithus microcarpus 441</name>
    <dbReference type="NCBI Taxonomy" id="765257"/>
    <lineage>
        <taxon>Eukaryota</taxon>
        <taxon>Fungi</taxon>
        <taxon>Dikarya</taxon>
        <taxon>Basidiomycota</taxon>
        <taxon>Agaricomycotina</taxon>
        <taxon>Agaricomycetes</taxon>
        <taxon>Agaricomycetidae</taxon>
        <taxon>Boletales</taxon>
        <taxon>Sclerodermatineae</taxon>
        <taxon>Pisolithaceae</taxon>
        <taxon>Pisolithus</taxon>
    </lineage>
</organism>
<keyword evidence="2" id="KW-1185">Reference proteome</keyword>